<dbReference type="EMBL" id="JABMIG020000204">
    <property type="protein sequence ID" value="KAL3786013.1"/>
    <property type="molecule type" value="Genomic_DNA"/>
</dbReference>
<feature type="transmembrane region" description="Helical" evidence="8">
    <location>
        <begin position="192"/>
        <end position="213"/>
    </location>
</feature>
<keyword evidence="10" id="KW-1185">Reference proteome</keyword>
<feature type="region of interest" description="Disordered" evidence="7">
    <location>
        <begin position="15"/>
        <end position="34"/>
    </location>
</feature>
<feature type="compositionally biased region" description="Polar residues" evidence="7">
    <location>
        <begin position="18"/>
        <end position="34"/>
    </location>
</feature>
<evidence type="ECO:0000313" key="10">
    <source>
        <dbReference type="Proteomes" id="UP001516023"/>
    </source>
</evidence>
<evidence type="ECO:0000256" key="7">
    <source>
        <dbReference type="SAM" id="MobiDB-lite"/>
    </source>
</evidence>
<evidence type="ECO:0000256" key="1">
    <source>
        <dbReference type="ARBA" id="ARBA00004141"/>
    </source>
</evidence>
<dbReference type="SUPFAM" id="SSF103473">
    <property type="entry name" value="MFS general substrate transporter"/>
    <property type="match status" value="1"/>
</dbReference>
<accession>A0ABD3PD87</accession>
<dbReference type="GO" id="GO:0016020">
    <property type="term" value="C:membrane"/>
    <property type="evidence" value="ECO:0007669"/>
    <property type="project" value="UniProtKB-SubCell"/>
</dbReference>
<keyword evidence="4 8" id="KW-0812">Transmembrane</keyword>
<evidence type="ECO:0000313" key="9">
    <source>
        <dbReference type="EMBL" id="KAL3786013.1"/>
    </source>
</evidence>
<dbReference type="Pfam" id="PF03092">
    <property type="entry name" value="BT1"/>
    <property type="match status" value="2"/>
</dbReference>
<keyword evidence="6 8" id="KW-0472">Membrane</keyword>
<organism evidence="9 10">
    <name type="scientific">Cyclotella cryptica</name>
    <dbReference type="NCBI Taxonomy" id="29204"/>
    <lineage>
        <taxon>Eukaryota</taxon>
        <taxon>Sar</taxon>
        <taxon>Stramenopiles</taxon>
        <taxon>Ochrophyta</taxon>
        <taxon>Bacillariophyta</taxon>
        <taxon>Coscinodiscophyceae</taxon>
        <taxon>Thalassiosirophycidae</taxon>
        <taxon>Stephanodiscales</taxon>
        <taxon>Stephanodiscaceae</taxon>
        <taxon>Cyclotella</taxon>
    </lineage>
</organism>
<dbReference type="PANTHER" id="PTHR31585:SF51">
    <property type="entry name" value="TRANSPORTER, PUTATIVE-RELATED"/>
    <property type="match status" value="1"/>
</dbReference>
<keyword evidence="3" id="KW-0813">Transport</keyword>
<dbReference type="PANTHER" id="PTHR31585">
    <property type="entry name" value="FOLATE-BIOPTERIN TRANSPORTER 1, CHLOROPLASTIC"/>
    <property type="match status" value="1"/>
</dbReference>
<proteinExistence type="inferred from homology"/>
<feature type="transmembrane region" description="Helical" evidence="8">
    <location>
        <begin position="543"/>
        <end position="564"/>
    </location>
</feature>
<feature type="transmembrane region" description="Helical" evidence="8">
    <location>
        <begin position="121"/>
        <end position="145"/>
    </location>
</feature>
<protein>
    <submittedName>
        <fullName evidence="9">Uncharacterized protein</fullName>
    </submittedName>
</protein>
<evidence type="ECO:0000256" key="3">
    <source>
        <dbReference type="ARBA" id="ARBA00022448"/>
    </source>
</evidence>
<sequence length="682" mass="74891">MAPNTDDGVKASLELDESSSTNNTPQVTTSKSGGSGINLQQYNHLFIQPTAQGSGMIDPSPLISHDLIAHDADGAAGLNEQEMANLPERGDSENSSPSWHHPVQSTMNYFNTLSSFFTQQFLSWLAICQFCVNGGMFTLVMSLSLPIFQQLEVSASRQQLYTTMMLSPWAMKPFIGVASDLFPIFGYNKRFFALYSVLIGLAGCIVLLVLFHSETPHRAVEQGADAVQSLADAIVLCFTAVSFEAATLDILSEGKYSELMRIYPESGSSIISWKFGWSLAGSIITQSYVGPLSDAGYWHTLFWIATILSITPFYPTIRGWMPEKKRSSDEVGMMKLCPCCLFDIGGFKQKRTPFIVITLSGLAGPILAAVTTFADLNIGLISSAVMLLVLAITTWLVFPRVLFYVTTSMLLINLSSPTIGSALSYFYTASEECLPDGPHFSYTYYITVTGIVSSVVSFLAVVLYQATISSWRFRPAFMFTIVAGSLSTIIDVVIVQRWNISFGISDKLFFFLGNAVFESLVGILLGLPMSAIFAKVTYFGNSALLHTCFLLISGFTFHLLPTVLGMESAVFAYVVGIQNFGNMLSGLLGSGIIQWSGMTTVGDNCDFSNLAEMIVIWKILIPILVGIPATFLVPNKLQTEPLIDWKEEKWYGSEHEETDERVQNEADTKEHIAVPQAEPYFV</sequence>
<comment type="similarity">
    <text evidence="2">Belongs to the major facilitator superfamily. Folate-biopterin transporter (TC 2.A.71) family.</text>
</comment>
<comment type="caution">
    <text evidence="9">The sequence shown here is derived from an EMBL/GenBank/DDBJ whole genome shotgun (WGS) entry which is preliminary data.</text>
</comment>
<evidence type="ECO:0000256" key="2">
    <source>
        <dbReference type="ARBA" id="ARBA00007015"/>
    </source>
</evidence>
<dbReference type="AlphaFoldDB" id="A0ABD3PD87"/>
<feature type="transmembrane region" description="Helical" evidence="8">
    <location>
        <begin position="354"/>
        <end position="374"/>
    </location>
</feature>
<evidence type="ECO:0000256" key="6">
    <source>
        <dbReference type="ARBA" id="ARBA00023136"/>
    </source>
</evidence>
<keyword evidence="5 8" id="KW-1133">Transmembrane helix</keyword>
<feature type="transmembrane region" description="Helical" evidence="8">
    <location>
        <begin position="570"/>
        <end position="593"/>
    </location>
</feature>
<dbReference type="Proteomes" id="UP001516023">
    <property type="component" value="Unassembled WGS sequence"/>
</dbReference>
<name>A0ABD3PD87_9STRA</name>
<dbReference type="InterPro" id="IPR036259">
    <property type="entry name" value="MFS_trans_sf"/>
</dbReference>
<feature type="transmembrane region" description="Helical" evidence="8">
    <location>
        <begin position="380"/>
        <end position="398"/>
    </location>
</feature>
<feature type="transmembrane region" description="Helical" evidence="8">
    <location>
        <begin position="442"/>
        <end position="464"/>
    </location>
</feature>
<feature type="transmembrane region" description="Helical" evidence="8">
    <location>
        <begin position="295"/>
        <end position="317"/>
    </location>
</feature>
<dbReference type="InterPro" id="IPR039309">
    <property type="entry name" value="BT1"/>
</dbReference>
<feature type="transmembrane region" description="Helical" evidence="8">
    <location>
        <begin position="508"/>
        <end position="531"/>
    </location>
</feature>
<gene>
    <name evidence="9" type="ORF">HJC23_001410</name>
</gene>
<feature type="transmembrane region" description="Helical" evidence="8">
    <location>
        <begin position="410"/>
        <end position="430"/>
    </location>
</feature>
<evidence type="ECO:0000256" key="4">
    <source>
        <dbReference type="ARBA" id="ARBA00022692"/>
    </source>
</evidence>
<feature type="transmembrane region" description="Helical" evidence="8">
    <location>
        <begin position="233"/>
        <end position="251"/>
    </location>
</feature>
<comment type="subcellular location">
    <subcellularLocation>
        <location evidence="1">Membrane</location>
        <topology evidence="1">Multi-pass membrane protein</topology>
    </subcellularLocation>
</comment>
<feature type="transmembrane region" description="Helical" evidence="8">
    <location>
        <begin position="476"/>
        <end position="496"/>
    </location>
</feature>
<evidence type="ECO:0000256" key="8">
    <source>
        <dbReference type="SAM" id="Phobius"/>
    </source>
</evidence>
<feature type="transmembrane region" description="Helical" evidence="8">
    <location>
        <begin position="614"/>
        <end position="633"/>
    </location>
</feature>
<reference evidence="9 10" key="1">
    <citation type="journal article" date="2020" name="G3 (Bethesda)">
        <title>Improved Reference Genome for Cyclotella cryptica CCMP332, a Model for Cell Wall Morphogenesis, Salinity Adaptation, and Lipid Production in Diatoms (Bacillariophyta).</title>
        <authorList>
            <person name="Roberts W.R."/>
            <person name="Downey K.M."/>
            <person name="Ruck E.C."/>
            <person name="Traller J.C."/>
            <person name="Alverson A.J."/>
        </authorList>
    </citation>
    <scope>NUCLEOTIDE SEQUENCE [LARGE SCALE GENOMIC DNA]</scope>
    <source>
        <strain evidence="9 10">CCMP332</strain>
    </source>
</reference>
<evidence type="ECO:0000256" key="5">
    <source>
        <dbReference type="ARBA" id="ARBA00022989"/>
    </source>
</evidence>